<dbReference type="RefSeq" id="WP_048082386.1">
    <property type="nucleotide sequence ID" value="NZ_JAPVER010000020.1"/>
</dbReference>
<reference evidence="4" key="1">
    <citation type="submission" date="2022-12" db="EMBL/GenBank/DDBJ databases">
        <title>Reclassification of two methanogenic archaea species isolated from the Kolyma lowland permafrost.</title>
        <authorList>
            <person name="Trubitsyn V.E."/>
            <person name="Rivkina E.M."/>
            <person name="Shcherbakova V.A."/>
        </authorList>
    </citation>
    <scope>NUCLEOTIDE SEQUENCE</scope>
    <source>
        <strain evidence="3">M2</strain>
        <strain evidence="4">MK4</strain>
    </source>
</reference>
<feature type="transmembrane region" description="Helical" evidence="1">
    <location>
        <begin position="37"/>
        <end position="57"/>
    </location>
</feature>
<feature type="transmembrane region" description="Helical" evidence="1">
    <location>
        <begin position="69"/>
        <end position="90"/>
    </location>
</feature>
<comment type="caution">
    <text evidence="4">The sequence shown here is derived from an EMBL/GenBank/DDBJ whole genome shotgun (WGS) entry which is preliminary data.</text>
</comment>
<dbReference type="EMBL" id="JAPVES010000030">
    <property type="protein sequence ID" value="MCZ3373739.1"/>
    <property type="molecule type" value="Genomic_DNA"/>
</dbReference>
<feature type="domain" description="Acyltransferase 3" evidence="2">
    <location>
        <begin position="6"/>
        <end position="303"/>
    </location>
</feature>
<feature type="transmembrane region" description="Helical" evidence="1">
    <location>
        <begin position="96"/>
        <end position="115"/>
    </location>
</feature>
<feature type="transmembrane region" description="Helical" evidence="1">
    <location>
        <begin position="255"/>
        <end position="274"/>
    </location>
</feature>
<evidence type="ECO:0000256" key="1">
    <source>
        <dbReference type="SAM" id="Phobius"/>
    </source>
</evidence>
<feature type="transmembrane region" description="Helical" evidence="1">
    <location>
        <begin position="221"/>
        <end position="243"/>
    </location>
</feature>
<protein>
    <submittedName>
        <fullName evidence="4">Acyltransferase family protein</fullName>
    </submittedName>
</protein>
<gene>
    <name evidence="4" type="ORF">O3H35_13905</name>
    <name evidence="3" type="ORF">O3H54_14585</name>
</gene>
<feature type="transmembrane region" description="Helical" evidence="1">
    <location>
        <begin position="12"/>
        <end position="31"/>
    </location>
</feature>
<feature type="transmembrane region" description="Helical" evidence="1">
    <location>
        <begin position="150"/>
        <end position="167"/>
    </location>
</feature>
<dbReference type="InterPro" id="IPR052734">
    <property type="entry name" value="Nod_factor_acetyltransferase"/>
</dbReference>
<evidence type="ECO:0000313" key="3">
    <source>
        <dbReference type="EMBL" id="MCZ3367113.1"/>
    </source>
</evidence>
<keyword evidence="5" id="KW-1185">Reference proteome</keyword>
<feature type="transmembrane region" description="Helical" evidence="1">
    <location>
        <begin position="179"/>
        <end position="201"/>
    </location>
</feature>
<accession>A0A9E5DLL3</accession>
<keyword evidence="1" id="KW-0812">Transmembrane</keyword>
<keyword evidence="4" id="KW-0012">Acyltransferase</keyword>
<dbReference type="PANTHER" id="PTHR37312:SF1">
    <property type="entry name" value="MEMBRANE-BOUND ACYLTRANSFERASE YKRP-RELATED"/>
    <property type="match status" value="1"/>
</dbReference>
<feature type="transmembrane region" description="Helical" evidence="1">
    <location>
        <begin position="127"/>
        <end position="144"/>
    </location>
</feature>
<feature type="transmembrane region" description="Helical" evidence="1">
    <location>
        <begin position="286"/>
        <end position="304"/>
    </location>
</feature>
<dbReference type="GO" id="GO:0016747">
    <property type="term" value="F:acyltransferase activity, transferring groups other than amino-acyl groups"/>
    <property type="evidence" value="ECO:0007669"/>
    <property type="project" value="InterPro"/>
</dbReference>
<keyword evidence="4" id="KW-0808">Transferase</keyword>
<evidence type="ECO:0000313" key="5">
    <source>
        <dbReference type="Proteomes" id="UP001068021"/>
    </source>
</evidence>
<dbReference type="Pfam" id="PF01757">
    <property type="entry name" value="Acyl_transf_3"/>
    <property type="match status" value="1"/>
</dbReference>
<evidence type="ECO:0000313" key="4">
    <source>
        <dbReference type="EMBL" id="MCZ3373739.1"/>
    </source>
</evidence>
<dbReference type="Proteomes" id="UP001068021">
    <property type="component" value="Unassembled WGS sequence"/>
</dbReference>
<dbReference type="PANTHER" id="PTHR37312">
    <property type="entry name" value="MEMBRANE-BOUND ACYLTRANSFERASE YKRP-RELATED"/>
    <property type="match status" value="1"/>
</dbReference>
<evidence type="ECO:0000259" key="2">
    <source>
        <dbReference type="Pfam" id="PF01757"/>
    </source>
</evidence>
<keyword evidence="1" id="KW-1133">Transmembrane helix</keyword>
<dbReference type="EMBL" id="JAPVER010000020">
    <property type="protein sequence ID" value="MCZ3367113.1"/>
    <property type="molecule type" value="Genomic_DNA"/>
</dbReference>
<organism evidence="4">
    <name type="scientific">Methanobacterium veterum</name>
    <dbReference type="NCBI Taxonomy" id="408577"/>
    <lineage>
        <taxon>Archaea</taxon>
        <taxon>Methanobacteriati</taxon>
        <taxon>Methanobacteriota</taxon>
        <taxon>Methanomada group</taxon>
        <taxon>Methanobacteria</taxon>
        <taxon>Methanobacteriales</taxon>
        <taxon>Methanobacteriaceae</taxon>
        <taxon>Methanobacterium</taxon>
    </lineage>
</organism>
<dbReference type="Proteomes" id="UP001074446">
    <property type="component" value="Unassembled WGS sequence"/>
</dbReference>
<name>A0A9E5DLL3_9EURY</name>
<dbReference type="AlphaFoldDB" id="A0A9E5DLL3"/>
<keyword evidence="1" id="KW-0472">Membrane</keyword>
<dbReference type="InterPro" id="IPR002656">
    <property type="entry name" value="Acyl_transf_3_dom"/>
</dbReference>
<proteinExistence type="predicted"/>
<sequence>MIRDLKLDNLKGMAIILVVLTHFIQETQFYNLFAFNFTYKFVYLFHMPLFIFISGYLSKISPDSGMKAFKGVFIPYLIFETLWIVFIFLKNGTIPSAMYFVPEVGLWYLLSLFFWRTMLPVANRIKYIFWISILVGLFVGAVDFKIGFLSISRTICYFPVFLLGFYFKDMKEKFVINKYLAGGILIVLLTAVTFLVKPYTANILELKLSYSALHLGNLEGIILRFIVMVVGMISVILLFNIMTSKKTFLTKIGRNSLPVYVLQFYFIFNLPIIINYLGLNFIFKDYLLTTLYVISATVMVTFILSRDKVNEYVNTLIKVVTGILVKDESQNDNDFPFSNIRGFLDKILSFNSIYKR</sequence>